<evidence type="ECO:0000256" key="1">
    <source>
        <dbReference type="ARBA" id="ARBA00004613"/>
    </source>
</evidence>
<feature type="domain" description="Carbohydrate-binding module family 96" evidence="5">
    <location>
        <begin position="155"/>
        <end position="229"/>
    </location>
</feature>
<keyword evidence="7" id="KW-1185">Reference proteome</keyword>
<dbReference type="Gene3D" id="2.60.40.1220">
    <property type="match status" value="1"/>
</dbReference>
<dbReference type="RefSeq" id="WP_206293366.1">
    <property type="nucleotide sequence ID" value="NZ_CP063458.1"/>
</dbReference>
<keyword evidence="2" id="KW-0964">Secreted</keyword>
<evidence type="ECO:0000313" key="6">
    <source>
        <dbReference type="EMBL" id="QOV90287.1"/>
    </source>
</evidence>
<accession>A0A7M2WXN1</accession>
<dbReference type="InterPro" id="IPR055372">
    <property type="entry name" value="CBM96"/>
</dbReference>
<reference evidence="6 7" key="1">
    <citation type="submission" date="2020-10" db="EMBL/GenBank/DDBJ databases">
        <title>Wide distribution of Phycisphaera-like planctomycetes from WD2101 soil group in peatlands and genome analysis of the first cultivated representative.</title>
        <authorList>
            <person name="Dedysh S.N."/>
            <person name="Beletsky A.V."/>
            <person name="Ivanova A."/>
            <person name="Kulichevskaya I.S."/>
            <person name="Suzina N.E."/>
            <person name="Philippov D.A."/>
            <person name="Rakitin A.L."/>
            <person name="Mardanov A.V."/>
            <person name="Ravin N.V."/>
        </authorList>
    </citation>
    <scope>NUCLEOTIDE SEQUENCE [LARGE SCALE GENOMIC DNA]</scope>
    <source>
        <strain evidence="6 7">M1803</strain>
    </source>
</reference>
<name>A0A7M2WXN1_9BACT</name>
<evidence type="ECO:0000256" key="2">
    <source>
        <dbReference type="ARBA" id="ARBA00022525"/>
    </source>
</evidence>
<proteinExistence type="predicted"/>
<evidence type="ECO:0000256" key="4">
    <source>
        <dbReference type="SAM" id="MobiDB-lite"/>
    </source>
</evidence>
<feature type="region of interest" description="Disordered" evidence="4">
    <location>
        <begin position="1"/>
        <end position="26"/>
    </location>
</feature>
<dbReference type="EMBL" id="CP063458">
    <property type="protein sequence ID" value="QOV90287.1"/>
    <property type="molecule type" value="Genomic_DNA"/>
</dbReference>
<dbReference type="NCBIfam" id="TIGR02608">
    <property type="entry name" value="delta_60_rpt"/>
    <property type="match status" value="6"/>
</dbReference>
<dbReference type="AlphaFoldDB" id="A0A7M2WXN1"/>
<evidence type="ECO:0000313" key="7">
    <source>
        <dbReference type="Proteomes" id="UP000593765"/>
    </source>
</evidence>
<keyword evidence="3" id="KW-0732">Signal</keyword>
<protein>
    <recommendedName>
        <fullName evidence="5">Carbohydrate-binding module family 96 domain-containing protein</fullName>
    </recommendedName>
</protein>
<dbReference type="GO" id="GO:0005576">
    <property type="term" value="C:extracellular region"/>
    <property type="evidence" value="ECO:0007669"/>
    <property type="project" value="UniProtKB-SubCell"/>
</dbReference>
<dbReference type="InterPro" id="IPR014755">
    <property type="entry name" value="Cu-Rt/internalin_Ig-like"/>
</dbReference>
<evidence type="ECO:0000259" key="5">
    <source>
        <dbReference type="Pfam" id="PF24517"/>
    </source>
</evidence>
<dbReference type="Pfam" id="PF17164">
    <property type="entry name" value="DUF5122"/>
    <property type="match status" value="4"/>
</dbReference>
<organism evidence="6 7">
    <name type="scientific">Humisphaera borealis</name>
    <dbReference type="NCBI Taxonomy" id="2807512"/>
    <lineage>
        <taxon>Bacteria</taxon>
        <taxon>Pseudomonadati</taxon>
        <taxon>Planctomycetota</taxon>
        <taxon>Phycisphaerae</taxon>
        <taxon>Tepidisphaerales</taxon>
        <taxon>Tepidisphaeraceae</taxon>
        <taxon>Humisphaera</taxon>
    </lineage>
</organism>
<gene>
    <name evidence="6" type="ORF">IPV69_02635</name>
</gene>
<feature type="domain" description="Carbohydrate-binding module family 96" evidence="5">
    <location>
        <begin position="64"/>
        <end position="133"/>
    </location>
</feature>
<dbReference type="InterPro" id="IPR013431">
    <property type="entry name" value="Delta_60_rpt"/>
</dbReference>
<dbReference type="Gene3D" id="2.80.10.50">
    <property type="match status" value="3"/>
</dbReference>
<dbReference type="Pfam" id="PF24517">
    <property type="entry name" value="CBM96"/>
    <property type="match status" value="2"/>
</dbReference>
<dbReference type="KEGG" id="hbs:IPV69_02635"/>
<evidence type="ECO:0000256" key="3">
    <source>
        <dbReference type="ARBA" id="ARBA00022729"/>
    </source>
</evidence>
<dbReference type="SUPFAM" id="SSF101898">
    <property type="entry name" value="NHL repeat"/>
    <property type="match status" value="1"/>
</dbReference>
<dbReference type="Proteomes" id="UP000593765">
    <property type="component" value="Chromosome"/>
</dbReference>
<sequence length="1230" mass="123159">MSFRSDLPPLRQRSSLPTPRRSSDRRMSRLIRAAVESLEPRVVFNSALVAIADADTERSDTDSNVANANFGADPELRVELDLAVRKEIFVKFDISSVTSVGSAAVQMTGGTADILAGTSNVSIFAGNDTNWVEGNGVQPSLASPGYNLDDNPVGEIRYNNRPGSTGASLDTQVVGISQVYTWNVTSFLQAQKAAGATVIGLVFRGTGGTGKSTFQSKEVGGGAGPLLVVENDTTAPTADVASTNITTAGGTTHTVTVTYNDNAGIDASSIGPNDLAVTGPNGAVTVSGVTVDSSNPKSVVATYTLDAPGGSWDGLGDNGTYNVTVQTGEVRDFESNSATGTGSFTVNIPTDTTPPVAATFNAQPITTAGGPTYTFTVTYTDNVAIATGTIGTGDVTVARNGGGGNLTVTGVTTSGTGGSVSATYTVSAPGGSWDASDNGTYTITVLSAGVKDTAGNNVAQTTTTFQANLPDITTPVVGITPVSQITTAGITATQITVTFTDNQAIDSSSIDSGDVSVVQDGGGALAVTLISKSSNSDVPSIVAVYSVAAPGGFWNNADNGTYTITVLPGAVLDSGGNTTPLAQAQFEVDVASTNAVADGSFNGGSPISSGFVAEAMTTDLLGRVLVAGRQGDRLAGTSQSVLQRLNADGSLDTFFGLGGQIISFPNDNDGFFAVAVDDKQRIVAAGFRAGELEVVRYTSKGKLDKTFGQGGIVLADWGGTDDTVYALAALPGGALLLGGTSSGNLAFGRLDARGNIDTAFGQGGATLLKPGGQNGAIGAIDVQNDGTIVAAGTVGTTVAVVKLSAAGSSDAGFGTAGVQSLTGLAVRTDLGRQDHTVGLAVSREGKMIIGSRSAGGDFAIRRLNADGSADNTFSGDSLATIDMGGDDDVDFIGLQGTGQICVVGTTDTGGSTRQIAIAALKADGTLDSSFSSGGKFTADSSLVISPGAAGPFVLHANGAMQTDGRLLLSAGEASSKATSSPIRRILMPGSGVLGFFGDVGGKNVKLSFLKENGTQVTLSLKNATGEALWDGSVLDLIVSGSDSATTLSVVAKKGDKRVMIRDLRADGDIKLVNAKPADFVGTCFVAGAAASLQLGSLSGTLAVASGITALTILGNASGAFVLSGVNLGTDSKIGGNGDAADAYAAGSIAKLTVNGQVTSTFVGAGVNPVNGTFGDSDDTLAGVGGSSIGAVTVKVGVSASTLFSAGAFAATAKIPQKIVPTLDPHFRVLS</sequence>
<comment type="subcellular location">
    <subcellularLocation>
        <location evidence="1">Secreted</location>
    </subcellularLocation>
</comment>